<dbReference type="Gene3D" id="1.25.40.20">
    <property type="entry name" value="Ankyrin repeat-containing domain"/>
    <property type="match status" value="1"/>
</dbReference>
<dbReference type="Proteomes" id="UP000193642">
    <property type="component" value="Unassembled WGS sequence"/>
</dbReference>
<accession>A0A1Y2ARM3</accession>
<evidence type="ECO:0000313" key="2">
    <source>
        <dbReference type="EMBL" id="ORY25201.1"/>
    </source>
</evidence>
<keyword evidence="3" id="KW-1185">Reference proteome</keyword>
<evidence type="ECO:0000313" key="3">
    <source>
        <dbReference type="Proteomes" id="UP000193642"/>
    </source>
</evidence>
<dbReference type="PROSITE" id="PS50181">
    <property type="entry name" value="FBOX"/>
    <property type="match status" value="1"/>
</dbReference>
<dbReference type="SUPFAM" id="SSF81383">
    <property type="entry name" value="F-box domain"/>
    <property type="match status" value="1"/>
</dbReference>
<organism evidence="2 3">
    <name type="scientific">Rhizoclosmatium globosum</name>
    <dbReference type="NCBI Taxonomy" id="329046"/>
    <lineage>
        <taxon>Eukaryota</taxon>
        <taxon>Fungi</taxon>
        <taxon>Fungi incertae sedis</taxon>
        <taxon>Chytridiomycota</taxon>
        <taxon>Chytridiomycota incertae sedis</taxon>
        <taxon>Chytridiomycetes</taxon>
        <taxon>Chytridiales</taxon>
        <taxon>Chytriomycetaceae</taxon>
        <taxon>Rhizoclosmatium</taxon>
    </lineage>
</organism>
<dbReference type="EMBL" id="MCGO01000133">
    <property type="protein sequence ID" value="ORY25201.1"/>
    <property type="molecule type" value="Genomic_DNA"/>
</dbReference>
<protein>
    <recommendedName>
        <fullName evidence="1">F-box domain-containing protein</fullName>
    </recommendedName>
</protein>
<proteinExistence type="predicted"/>
<gene>
    <name evidence="2" type="ORF">BCR33DRAFT_774523</name>
</gene>
<sequence length="516" mass="59774">MQSNPQPPSRETSIYSLPTEIKEQILLYLPLDEHLACVGFVSKHLFAPLLFNSPHFARLHVNSYFSCSYGEYFRTNNTDLWCYYRPRDCLLCLHLPLTYRLVLFRYFLSDCKDCRIELYVSKREPFKLKKVLQHLLKDPSFDPSPYLNILFPWINSTEDVELFLLLHKDGRVDPVFQNQNAFFEYGCYDSPEIISLFLNDPRIDPTANSNKAFRFACVMHLYRNTASHLLADPRIDPMAYENCVLLEAIKYEKFLLIDQKLEGIKDKKFEMFKLVCKHPRVDPSAFDNVVIRSLTSEYGNHLRILELLLQDERVDPSAGDSEVLRNMASGGSAEAVSLLLQDGRADPSALNNSAIREAASDNFFDVVNVLLSDDRVDPLEGGDDSALNRALWRAESKSARVILNDRRLVERRKDFGMILDAFEARRLNLLKLLFELDGFTIEDERSRFYGWSPYSIYHNHSYVLETFRKWKIPAKLKEDVNVIEKTLVALDDPLASNRTKFKTILSNWNSFMALVL</sequence>
<dbReference type="InterPro" id="IPR001810">
    <property type="entry name" value="F-box_dom"/>
</dbReference>
<reference evidence="2 3" key="1">
    <citation type="submission" date="2016-07" db="EMBL/GenBank/DDBJ databases">
        <title>Pervasive Adenine N6-methylation of Active Genes in Fungi.</title>
        <authorList>
            <consortium name="DOE Joint Genome Institute"/>
            <person name="Mondo S.J."/>
            <person name="Dannebaum R.O."/>
            <person name="Kuo R.C."/>
            <person name="Labutti K."/>
            <person name="Haridas S."/>
            <person name="Kuo A."/>
            <person name="Salamov A."/>
            <person name="Ahrendt S.R."/>
            <person name="Lipzen A."/>
            <person name="Sullivan W."/>
            <person name="Andreopoulos W.B."/>
            <person name="Clum A."/>
            <person name="Lindquist E."/>
            <person name="Daum C."/>
            <person name="Ramamoorthy G.K."/>
            <person name="Gryganskyi A."/>
            <person name="Culley D."/>
            <person name="Magnuson J.K."/>
            <person name="James T.Y."/>
            <person name="O'Malley M.A."/>
            <person name="Stajich J.E."/>
            <person name="Spatafora J.W."/>
            <person name="Visel A."/>
            <person name="Grigoriev I.V."/>
        </authorList>
    </citation>
    <scope>NUCLEOTIDE SEQUENCE [LARGE SCALE GENOMIC DNA]</scope>
    <source>
        <strain evidence="2 3">JEL800</strain>
    </source>
</reference>
<evidence type="ECO:0000259" key="1">
    <source>
        <dbReference type="PROSITE" id="PS50181"/>
    </source>
</evidence>
<dbReference type="InterPro" id="IPR036770">
    <property type="entry name" value="Ankyrin_rpt-contain_sf"/>
</dbReference>
<dbReference type="OrthoDB" id="20872at2759"/>
<feature type="domain" description="F-box" evidence="1">
    <location>
        <begin position="11"/>
        <end position="59"/>
    </location>
</feature>
<dbReference type="InterPro" id="IPR036047">
    <property type="entry name" value="F-box-like_dom_sf"/>
</dbReference>
<name>A0A1Y2ARM3_9FUNG</name>
<comment type="caution">
    <text evidence="2">The sequence shown here is derived from an EMBL/GenBank/DDBJ whole genome shotgun (WGS) entry which is preliminary data.</text>
</comment>
<dbReference type="AlphaFoldDB" id="A0A1Y2ARM3"/>